<evidence type="ECO:0000313" key="2">
    <source>
        <dbReference type="Proteomes" id="UP000326611"/>
    </source>
</evidence>
<organism evidence="1 2">
    <name type="scientific">Pseudomonas fluorescens</name>
    <dbReference type="NCBI Taxonomy" id="294"/>
    <lineage>
        <taxon>Bacteria</taxon>
        <taxon>Pseudomonadati</taxon>
        <taxon>Pseudomonadota</taxon>
        <taxon>Gammaproteobacteria</taxon>
        <taxon>Pseudomonadales</taxon>
        <taxon>Pseudomonadaceae</taxon>
        <taxon>Pseudomonas</taxon>
    </lineage>
</organism>
<evidence type="ECO:0000313" key="1">
    <source>
        <dbReference type="EMBL" id="VVQ10070.1"/>
    </source>
</evidence>
<dbReference type="Proteomes" id="UP000326611">
    <property type="component" value="Unassembled WGS sequence"/>
</dbReference>
<reference evidence="1 2" key="1">
    <citation type="submission" date="2019-09" db="EMBL/GenBank/DDBJ databases">
        <authorList>
            <person name="Chandra G."/>
            <person name="Truman W A."/>
        </authorList>
    </citation>
    <scope>NUCLEOTIDE SEQUENCE [LARGE SCALE GENOMIC DNA]</scope>
    <source>
        <strain evidence="1">PS918</strain>
    </source>
</reference>
<proteinExistence type="predicted"/>
<name>A0A5E7UHA2_PSEFL</name>
<sequence>MAASLHRRRSSSNRHQICTWYLTGEVIRLVQRLKLLDWAERTQGWIVEDDCMGG</sequence>
<gene>
    <name evidence="1" type="ORF">PS918_05169</name>
</gene>
<dbReference type="AlphaFoldDB" id="A0A5E7UHA2"/>
<accession>A0A5E7UHA2</accession>
<protein>
    <submittedName>
        <fullName evidence="1">Uncharacterized protein</fullName>
    </submittedName>
</protein>
<dbReference type="EMBL" id="CABVIY010000008">
    <property type="protein sequence ID" value="VVQ10070.1"/>
    <property type="molecule type" value="Genomic_DNA"/>
</dbReference>